<evidence type="ECO:0000313" key="2">
    <source>
        <dbReference type="EMBL" id="GLB46014.1"/>
    </source>
</evidence>
<feature type="compositionally biased region" description="Low complexity" evidence="1">
    <location>
        <begin position="22"/>
        <end position="46"/>
    </location>
</feature>
<feature type="compositionally biased region" description="Basic and acidic residues" evidence="1">
    <location>
        <begin position="110"/>
        <end position="128"/>
    </location>
</feature>
<dbReference type="AlphaFoldDB" id="A0A9P3US91"/>
<dbReference type="Proteomes" id="UP001063166">
    <property type="component" value="Unassembled WGS sequence"/>
</dbReference>
<gene>
    <name evidence="2" type="ORF">LshimejAT787_5700020</name>
</gene>
<feature type="compositionally biased region" description="Basic and acidic residues" evidence="1">
    <location>
        <begin position="209"/>
        <end position="219"/>
    </location>
</feature>
<keyword evidence="3" id="KW-1185">Reference proteome</keyword>
<sequence>MVEDAGSEISTSAGVRSNLQVPSVSGGEASPAAAAPSSFPSASVPGQVALPSRESAPRLLTEAAQREDSNHALPHEVDHVAETQYPRTSPINHARAPTPPPAPAPKVKMSLKDYKLRKQKRKEEEKAAASDGGGGGAPGTGGVAVGSSEASPIVTTVGLGAEEPEREQERESETKEGEERPVVEGRANGIVPAASEGAGPQTAANMEHPPGRENRVAKDDDVEMEDEVHYTPAVIRKM</sequence>
<accession>A0A9P3US91</accession>
<name>A0A9P3US91_LYOSH</name>
<feature type="region of interest" description="Disordered" evidence="1">
    <location>
        <begin position="1"/>
        <end position="238"/>
    </location>
</feature>
<evidence type="ECO:0000313" key="3">
    <source>
        <dbReference type="Proteomes" id="UP001063166"/>
    </source>
</evidence>
<feature type="compositionally biased region" description="Polar residues" evidence="1">
    <location>
        <begin position="8"/>
        <end position="21"/>
    </location>
</feature>
<protein>
    <submittedName>
        <fullName evidence="2">Uncharacterized protein</fullName>
    </submittedName>
</protein>
<organism evidence="2 3">
    <name type="scientific">Lyophyllum shimeji</name>
    <name type="common">Hon-shimeji</name>
    <name type="synonym">Tricholoma shimeji</name>
    <dbReference type="NCBI Taxonomy" id="47721"/>
    <lineage>
        <taxon>Eukaryota</taxon>
        <taxon>Fungi</taxon>
        <taxon>Dikarya</taxon>
        <taxon>Basidiomycota</taxon>
        <taxon>Agaricomycotina</taxon>
        <taxon>Agaricomycetes</taxon>
        <taxon>Agaricomycetidae</taxon>
        <taxon>Agaricales</taxon>
        <taxon>Tricholomatineae</taxon>
        <taxon>Lyophyllaceae</taxon>
        <taxon>Lyophyllum</taxon>
    </lineage>
</organism>
<evidence type="ECO:0000256" key="1">
    <source>
        <dbReference type="SAM" id="MobiDB-lite"/>
    </source>
</evidence>
<proteinExistence type="predicted"/>
<feature type="compositionally biased region" description="Basic and acidic residues" evidence="1">
    <location>
        <begin position="64"/>
        <end position="81"/>
    </location>
</feature>
<feature type="compositionally biased region" description="Basic and acidic residues" evidence="1">
    <location>
        <begin position="167"/>
        <end position="183"/>
    </location>
</feature>
<dbReference type="EMBL" id="BRPK01000057">
    <property type="protein sequence ID" value="GLB46014.1"/>
    <property type="molecule type" value="Genomic_DNA"/>
</dbReference>
<reference evidence="2" key="1">
    <citation type="submission" date="2022-07" db="EMBL/GenBank/DDBJ databases">
        <title>The genome of Lyophyllum shimeji provides insight into the initial evolution of ectomycorrhizal fungal genome.</title>
        <authorList>
            <person name="Kobayashi Y."/>
            <person name="Shibata T."/>
            <person name="Hirakawa H."/>
            <person name="Shigenobu S."/>
            <person name="Nishiyama T."/>
            <person name="Yamada A."/>
            <person name="Hasebe M."/>
            <person name="Kawaguchi M."/>
        </authorList>
    </citation>
    <scope>NUCLEOTIDE SEQUENCE</scope>
    <source>
        <strain evidence="2">AT787</strain>
    </source>
</reference>
<feature type="compositionally biased region" description="Gly residues" evidence="1">
    <location>
        <begin position="131"/>
        <end position="144"/>
    </location>
</feature>
<comment type="caution">
    <text evidence="2">The sequence shown here is derived from an EMBL/GenBank/DDBJ whole genome shotgun (WGS) entry which is preliminary data.</text>
</comment>